<dbReference type="OrthoDB" id="207378at2759"/>
<evidence type="ECO:0000256" key="1">
    <source>
        <dbReference type="SAM" id="Phobius"/>
    </source>
</evidence>
<gene>
    <name evidence="3" type="ORF">NOO_LOCUS1799</name>
</gene>
<reference evidence="5" key="1">
    <citation type="submission" date="2016-06" db="UniProtKB">
        <authorList>
            <consortium name="WormBaseParasite"/>
        </authorList>
    </citation>
    <scope>IDENTIFICATION</scope>
</reference>
<evidence type="ECO:0000313" key="4">
    <source>
        <dbReference type="Proteomes" id="UP000271087"/>
    </source>
</evidence>
<feature type="transmembrane region" description="Helical" evidence="1">
    <location>
        <begin position="432"/>
        <end position="454"/>
    </location>
</feature>
<proteinExistence type="predicted"/>
<dbReference type="InterPro" id="IPR052728">
    <property type="entry name" value="O2_lipid_transport_reg"/>
</dbReference>
<reference evidence="3 4" key="2">
    <citation type="submission" date="2018-08" db="EMBL/GenBank/DDBJ databases">
        <authorList>
            <person name="Laetsch R D."/>
            <person name="Stevens L."/>
            <person name="Kumar S."/>
            <person name="Blaxter L. M."/>
        </authorList>
    </citation>
    <scope>NUCLEOTIDE SEQUENCE [LARGE SCALE GENOMIC DNA]</scope>
</reference>
<feature type="transmembrane region" description="Helical" evidence="1">
    <location>
        <begin position="474"/>
        <end position="493"/>
    </location>
</feature>
<dbReference type="PANTHER" id="PTHR11161:SF14">
    <property type="entry name" value="NOSE RESISTANT-TO-FLUOXETINE PROTEIN N-TERMINAL DOMAIN-CONTAINING PROTEIN"/>
    <property type="match status" value="1"/>
</dbReference>
<keyword evidence="1" id="KW-0472">Membrane</keyword>
<dbReference type="EMBL" id="UYRW01000247">
    <property type="protein sequence ID" value="VDK64952.1"/>
    <property type="molecule type" value="Genomic_DNA"/>
</dbReference>
<organism evidence="5">
    <name type="scientific">Onchocerca ochengi</name>
    <name type="common">Filarial nematode worm</name>
    <dbReference type="NCBI Taxonomy" id="42157"/>
    <lineage>
        <taxon>Eukaryota</taxon>
        <taxon>Metazoa</taxon>
        <taxon>Ecdysozoa</taxon>
        <taxon>Nematoda</taxon>
        <taxon>Chromadorea</taxon>
        <taxon>Rhabditida</taxon>
        <taxon>Spirurina</taxon>
        <taxon>Spiruromorpha</taxon>
        <taxon>Filarioidea</taxon>
        <taxon>Onchocercidae</taxon>
        <taxon>Onchocerca</taxon>
    </lineage>
</organism>
<feature type="transmembrane region" description="Helical" evidence="1">
    <location>
        <begin position="372"/>
        <end position="389"/>
    </location>
</feature>
<feature type="transmembrane region" description="Helical" evidence="1">
    <location>
        <begin position="401"/>
        <end position="420"/>
    </location>
</feature>
<dbReference type="WBParaSite" id="nOo.2.0.1.t01799-RA">
    <property type="protein sequence ID" value="nOo.2.0.1.t01799-RA"/>
    <property type="gene ID" value="nOo.2.0.1.g01799"/>
</dbReference>
<dbReference type="Pfam" id="PF20146">
    <property type="entry name" value="NRF"/>
    <property type="match status" value="1"/>
</dbReference>
<feature type="transmembrane region" description="Helical" evidence="1">
    <location>
        <begin position="293"/>
        <end position="312"/>
    </location>
</feature>
<dbReference type="InterPro" id="IPR006621">
    <property type="entry name" value="Nose-resist-to-fluoxetine_N"/>
</dbReference>
<protein>
    <submittedName>
        <fullName evidence="5">NRF domain-containing protein</fullName>
    </submittedName>
</protein>
<feature type="transmembrane region" description="Helical" evidence="1">
    <location>
        <begin position="505"/>
        <end position="529"/>
    </location>
</feature>
<evidence type="ECO:0000313" key="3">
    <source>
        <dbReference type="EMBL" id="VDK64952.1"/>
    </source>
</evidence>
<dbReference type="PANTHER" id="PTHR11161">
    <property type="entry name" value="O-ACYLTRANSFERASE"/>
    <property type="match status" value="1"/>
</dbReference>
<feature type="transmembrane region" description="Helical" evidence="1">
    <location>
        <begin position="232"/>
        <end position="250"/>
    </location>
</feature>
<accession>A0A182E1G3</accession>
<feature type="transmembrane region" description="Helical" evidence="1">
    <location>
        <begin position="319"/>
        <end position="339"/>
    </location>
</feature>
<keyword evidence="4" id="KW-1185">Reference proteome</keyword>
<dbReference type="SMART" id="SM00703">
    <property type="entry name" value="NRF"/>
    <property type="match status" value="1"/>
</dbReference>
<keyword evidence="1" id="KW-1133">Transmembrane helix</keyword>
<evidence type="ECO:0000259" key="2">
    <source>
        <dbReference type="SMART" id="SM00703"/>
    </source>
</evidence>
<feature type="domain" description="Nose resistant-to-fluoxetine protein N-terminal" evidence="2">
    <location>
        <begin position="104"/>
        <end position="222"/>
    </location>
</feature>
<keyword evidence="1" id="KW-0812">Transmembrane</keyword>
<evidence type="ECO:0000313" key="5">
    <source>
        <dbReference type="WBParaSite" id="nOo.2.0.1.t01799-RA"/>
    </source>
</evidence>
<sequence length="568" mass="65675">MKPSGHLLMLSLLIVLLIISITPICQSCLLCYFRLPKRPKSIDYLWPTVLEDINIPETATEMCEMSQRLPFTTNCRNGLAKIFCTLANFMDNNWHDCYLENAEYEECVKCSQNKTDIIRQTSWVITWLDSLGKMPPAVSEGNYYWLGDYEQCSVLRQTNAFDGRYCRIVLEIPDIETYRYCPQSDPLDIYLGFCAPSMCTPQEIIQLAQMVTPYAIRAECETPLDWPLSSRIFLILPVFAFIVFFMTFLYERLSSGPIWIHNNLIERCKNSWWKNILFINNFFSSEQTCLDGGYLYSLIVQFYLLLLPMLYLSKRYNTAILAITVSCFFASVIYTFFVMSTTKLSPTLLLTADPISPEIYNTYTDLLYTRPWARAPAFIIGFLFSFLFVDQTPINNDLLWLARFILFLFGAIVIFGLYPYSIGNSTPQIYLAAYSAFHRPLWAFIVCSLVYLGYRNRNIGGLSQFLEWRLFSPFARNIFVVFLISEPVSLYLFSSLHRPLHATIWSLLNIAIGTIILSNFVAFLLDIFISMPIQNIVSELIRDKRCDTMIHADNAHLTFISKTKPDIK</sequence>
<dbReference type="AlphaFoldDB" id="A0A182E1G3"/>
<dbReference type="Proteomes" id="UP000271087">
    <property type="component" value="Unassembled WGS sequence"/>
</dbReference>
<feature type="transmembrane region" description="Helical" evidence="1">
    <location>
        <begin position="6"/>
        <end position="33"/>
    </location>
</feature>
<dbReference type="STRING" id="42157.A0A182E1G3"/>
<name>A0A182E1G3_ONCOC</name>